<feature type="compositionally biased region" description="Basic and acidic residues" evidence="3">
    <location>
        <begin position="287"/>
        <end position="296"/>
    </location>
</feature>
<dbReference type="SMART" id="SM00715">
    <property type="entry name" value="LA"/>
    <property type="match status" value="1"/>
</dbReference>
<dbReference type="EMBL" id="JAPDMZ010000056">
    <property type="protein sequence ID" value="KAK0552965.1"/>
    <property type="molecule type" value="Genomic_DNA"/>
</dbReference>
<dbReference type="GO" id="GO:0003723">
    <property type="term" value="F:RNA binding"/>
    <property type="evidence" value="ECO:0007669"/>
    <property type="project" value="UniProtKB-UniRule"/>
</dbReference>
<dbReference type="PROSITE" id="PS50961">
    <property type="entry name" value="HTH_LA"/>
    <property type="match status" value="1"/>
</dbReference>
<feature type="compositionally biased region" description="Low complexity" evidence="3">
    <location>
        <begin position="299"/>
        <end position="331"/>
    </location>
</feature>
<dbReference type="SUPFAM" id="SSF46785">
    <property type="entry name" value="Winged helix' DNA-binding domain"/>
    <property type="match status" value="1"/>
</dbReference>
<gene>
    <name evidence="5" type="ORF">OC846_002688</name>
</gene>
<feature type="region of interest" description="Disordered" evidence="3">
    <location>
        <begin position="184"/>
        <end position="221"/>
    </location>
</feature>
<feature type="compositionally biased region" description="Polar residues" evidence="3">
    <location>
        <begin position="23"/>
        <end position="56"/>
    </location>
</feature>
<evidence type="ECO:0000256" key="3">
    <source>
        <dbReference type="SAM" id="MobiDB-lite"/>
    </source>
</evidence>
<feature type="region of interest" description="Disordered" evidence="3">
    <location>
        <begin position="736"/>
        <end position="760"/>
    </location>
</feature>
<feature type="compositionally biased region" description="Low complexity" evidence="3">
    <location>
        <begin position="557"/>
        <end position="572"/>
    </location>
</feature>
<feature type="compositionally biased region" description="Polar residues" evidence="3">
    <location>
        <begin position="1163"/>
        <end position="1175"/>
    </location>
</feature>
<dbReference type="CDD" id="cd07323">
    <property type="entry name" value="LAM"/>
    <property type="match status" value="1"/>
</dbReference>
<feature type="compositionally biased region" description="Polar residues" evidence="3">
    <location>
        <begin position="822"/>
        <end position="838"/>
    </location>
</feature>
<feature type="region of interest" description="Disordered" evidence="3">
    <location>
        <begin position="1348"/>
        <end position="1387"/>
    </location>
</feature>
<feature type="compositionally biased region" description="Low complexity" evidence="3">
    <location>
        <begin position="1028"/>
        <end position="1042"/>
    </location>
</feature>
<feature type="compositionally biased region" description="Polar residues" evidence="3">
    <location>
        <begin position="595"/>
        <end position="609"/>
    </location>
</feature>
<feature type="region of interest" description="Disordered" evidence="3">
    <location>
        <begin position="1520"/>
        <end position="1551"/>
    </location>
</feature>
<feature type="compositionally biased region" description="Low complexity" evidence="3">
    <location>
        <begin position="950"/>
        <end position="972"/>
    </location>
</feature>
<dbReference type="Pfam" id="PF05383">
    <property type="entry name" value="La"/>
    <property type="match status" value="1"/>
</dbReference>
<dbReference type="InterPro" id="IPR036388">
    <property type="entry name" value="WH-like_DNA-bd_sf"/>
</dbReference>
<name>A0AAN6GTX0_9BASI</name>
<reference evidence="5" key="1">
    <citation type="journal article" date="2023" name="PhytoFront">
        <title>Draft Genome Resources of Seven Strains of Tilletia horrida, Causal Agent of Kernel Smut of Rice.</title>
        <authorList>
            <person name="Khanal S."/>
            <person name="Antony Babu S."/>
            <person name="Zhou X.G."/>
        </authorList>
    </citation>
    <scope>NUCLEOTIDE SEQUENCE</scope>
    <source>
        <strain evidence="5">TX6</strain>
    </source>
</reference>
<dbReference type="InterPro" id="IPR006630">
    <property type="entry name" value="La_HTH"/>
</dbReference>
<feature type="region of interest" description="Disordered" evidence="3">
    <location>
        <begin position="813"/>
        <end position="987"/>
    </location>
</feature>
<feature type="region of interest" description="Disordered" evidence="3">
    <location>
        <begin position="1210"/>
        <end position="1235"/>
    </location>
</feature>
<feature type="region of interest" description="Disordered" evidence="3">
    <location>
        <begin position="1"/>
        <end position="156"/>
    </location>
</feature>
<evidence type="ECO:0000313" key="6">
    <source>
        <dbReference type="Proteomes" id="UP001176517"/>
    </source>
</evidence>
<feature type="compositionally biased region" description="Low complexity" evidence="3">
    <location>
        <begin position="842"/>
        <end position="853"/>
    </location>
</feature>
<feature type="compositionally biased region" description="Polar residues" evidence="3">
    <location>
        <begin position="355"/>
        <end position="368"/>
    </location>
</feature>
<feature type="compositionally biased region" description="Basic and acidic residues" evidence="3">
    <location>
        <begin position="738"/>
        <end position="757"/>
    </location>
</feature>
<dbReference type="PANTHER" id="PTHR22792:SF62">
    <property type="entry name" value="LA-RELATED PROTEIN 7"/>
    <property type="match status" value="1"/>
</dbReference>
<comment type="caution">
    <text evidence="5">The sequence shown here is derived from an EMBL/GenBank/DDBJ whole genome shotgun (WGS) entry which is preliminary data.</text>
</comment>
<dbReference type="Proteomes" id="UP001176517">
    <property type="component" value="Unassembled WGS sequence"/>
</dbReference>
<feature type="compositionally biased region" description="Polar residues" evidence="3">
    <location>
        <begin position="139"/>
        <end position="156"/>
    </location>
</feature>
<feature type="compositionally biased region" description="Basic and acidic residues" evidence="3">
    <location>
        <begin position="475"/>
        <end position="484"/>
    </location>
</feature>
<keyword evidence="6" id="KW-1185">Reference proteome</keyword>
<feature type="compositionally biased region" description="Polar residues" evidence="3">
    <location>
        <begin position="662"/>
        <end position="673"/>
    </location>
</feature>
<protein>
    <recommendedName>
        <fullName evidence="4">HTH La-type RNA-binding domain-containing protein</fullName>
    </recommendedName>
</protein>
<feature type="region of interest" description="Disordered" evidence="3">
    <location>
        <begin position="1248"/>
        <end position="1306"/>
    </location>
</feature>
<dbReference type="Gene3D" id="1.10.10.10">
    <property type="entry name" value="Winged helix-like DNA-binding domain superfamily/Winged helix DNA-binding domain"/>
    <property type="match status" value="1"/>
</dbReference>
<feature type="compositionally biased region" description="Polar residues" evidence="3">
    <location>
        <begin position="1539"/>
        <end position="1551"/>
    </location>
</feature>
<feature type="compositionally biased region" description="Low complexity" evidence="3">
    <location>
        <begin position="890"/>
        <end position="900"/>
    </location>
</feature>
<evidence type="ECO:0000313" key="5">
    <source>
        <dbReference type="EMBL" id="KAK0552965.1"/>
    </source>
</evidence>
<feature type="region of interest" description="Disordered" evidence="3">
    <location>
        <begin position="253"/>
        <end position="274"/>
    </location>
</feature>
<feature type="compositionally biased region" description="Polar residues" evidence="3">
    <location>
        <begin position="683"/>
        <end position="692"/>
    </location>
</feature>
<dbReference type="InterPro" id="IPR045180">
    <property type="entry name" value="La_dom_prot"/>
</dbReference>
<feature type="compositionally biased region" description="Basic residues" evidence="3">
    <location>
        <begin position="861"/>
        <end position="874"/>
    </location>
</feature>
<evidence type="ECO:0000259" key="4">
    <source>
        <dbReference type="PROSITE" id="PS50961"/>
    </source>
</evidence>
<sequence>MSVWANAGGKPQLTYAERLRRATQGNSGNATSSGQLPSNAPNSTLSPSSRVTSAPSANRPKLVSDNDLSGSASSRPGASGSSAPHRQTLVTSSLTTTSSDAVAPQRPGGTSLAPTSSAASHTSSRPGLTARPSGALTASEPQASASTFASPTLHTQHLSHSAAGAVLSPNTITASSASAAASVNGDDAASTTHSVHTTDSSSQSAVTAPSTSSTTPTSVATNNTMASASRSGLTGLSSSSSVASSSNAAQAHKASLSSTSTGGTGTGPASPPVNVWEARKTVMMEKQRIAAEEARRRAAAAATAASQQQATQQPSTKPKPAPSIASSSSTADAKRASSIEQTQQQKSKTEGGSARRSQGNSQNASSGVNAPAGGERKNINISSAQQPKQGNASSGKGSGKQNRTQQGGASQVATGGLNAGAQAASTGGEPALTAEMRRKDRTASHSGSVTSSAAVKEDIGAEADNTQKGGFSQRLGDEDHDRMGSKGQADGGVKPSSRNEDSSVAKKASTSETTKEASEEPSGAQTKSSRTTKDDANSEVVSDGSGLDGEASKDRSSSSGAAARTGSPSTSSKDAFSSALNGAAAPFFSPMMGPHQTTQHLHGNNSYGDTNHPHHRYHSQHYHHDAEHHRSPRHHHDFKHHERDGYGLVELGSVPPAPLPPSLTSGTEDTTTHSSRRREDSTSVDPLSSASALDSVLRSPSLAAAPEYDNTWLERIHMLNGGQNMPVYGPLTLASTRKSAEDQEKRMRADDRTKSDAEQEYSSIATQALFHKASDVGTSGPAGEVEGAARFTKGISAPSEDLANLPVEIETAAKGLGRDRSPTTAISQTGSSQHLNSDNHSRSSPSPQQQHQQLYPESRSRARRRSSTGHKGRKAGALAALASGPGGASGSRKGSASGPGVAEGAHDDSASQDGAVDPPPLEDTQSWPSPLDAKSAKEHDRAVQARERATSAAATQAAAMAAAVSSTDATSSHKASNPAWSAPPLPNGKAVVAASNASGAGDGIPSAAKAGGKLNAGVKKAKNVTGQNASVASTNVSTTTPSKVADEDSKQSASSTTPATANAHIETSPAAADDLASSNGAGPAAKKSSVPAKPLDTRVTRALANEGTTSGSSLSPRPAHLPATPPPSLVMPPLTSASGSINGSIRGASIGGGSQGRGAHSRTANGTSATGSQHGYGSYDSAPNGLAIGSMVYPYQVGPMATAPMWNGTPSSPHPYHRPHRINKDGSFSPTRAVDYTGGGGGPYYGGESSTGSGYGGRGGMGGGKRGRGRGSWRGGSSGSSSSRHREYPSTGHHHGGVVSSEVGPMQHVGNFDPRFGPVPQMPQVYYVPYPVPVPYVASAPRTESSEASYTAVEGTTSATANSEQASDAGAASSSAAPTETGTPSLQPATATGYIHWQPGMTLTYPYYGMQFTNPASGMMPSDPVRAQALSQLDFYFSPRNLEGDFFLRQRMDSHGWVPIPVVAAFKKVRQITADVNVIRDAMMYSENLEVDMENWRVRKRYGWEEYVLPAEQQVAIPHTSAPVPSSGAQHAESEGRSPATSSTEQATAVV</sequence>
<feature type="compositionally biased region" description="Low complexity" evidence="3">
    <location>
        <begin position="190"/>
        <end position="221"/>
    </location>
</feature>
<feature type="compositionally biased region" description="Polar residues" evidence="3">
    <location>
        <begin position="1348"/>
        <end position="1362"/>
    </location>
</feature>
<feature type="compositionally biased region" description="Basic and acidic residues" evidence="3">
    <location>
        <begin position="934"/>
        <end position="949"/>
    </location>
</feature>
<feature type="compositionally biased region" description="Low complexity" evidence="3">
    <location>
        <begin position="1136"/>
        <end position="1148"/>
    </location>
</feature>
<feature type="region of interest" description="Disordered" evidence="3">
    <location>
        <begin position="287"/>
        <end position="695"/>
    </location>
</feature>
<organism evidence="5 6">
    <name type="scientific">Tilletia horrida</name>
    <dbReference type="NCBI Taxonomy" id="155126"/>
    <lineage>
        <taxon>Eukaryota</taxon>
        <taxon>Fungi</taxon>
        <taxon>Dikarya</taxon>
        <taxon>Basidiomycota</taxon>
        <taxon>Ustilaginomycotina</taxon>
        <taxon>Exobasidiomycetes</taxon>
        <taxon>Tilletiales</taxon>
        <taxon>Tilletiaceae</taxon>
        <taxon>Tilletia</taxon>
    </lineage>
</organism>
<feature type="compositionally biased region" description="Gly residues" evidence="3">
    <location>
        <begin position="1253"/>
        <end position="1264"/>
    </location>
</feature>
<feature type="domain" description="HTH La-type RNA-binding" evidence="4">
    <location>
        <begin position="1419"/>
        <end position="1508"/>
    </location>
</feature>
<feature type="compositionally biased region" description="Low complexity" evidence="3">
    <location>
        <begin position="69"/>
        <end position="99"/>
    </location>
</feature>
<feature type="region of interest" description="Disordered" evidence="3">
    <location>
        <begin position="1021"/>
        <end position="1176"/>
    </location>
</feature>
<feature type="compositionally biased region" description="Low complexity" evidence="3">
    <location>
        <begin position="1052"/>
        <end position="1061"/>
    </location>
</feature>
<evidence type="ECO:0000256" key="2">
    <source>
        <dbReference type="PROSITE-ProRule" id="PRU00332"/>
    </source>
</evidence>
<accession>A0AAN6GTX0</accession>
<feature type="compositionally biased region" description="Low complexity" evidence="3">
    <location>
        <begin position="1363"/>
        <end position="1385"/>
    </location>
</feature>
<feature type="compositionally biased region" description="Polar residues" evidence="3">
    <location>
        <begin position="444"/>
        <end position="453"/>
    </location>
</feature>
<keyword evidence="1 2" id="KW-0694">RNA-binding</keyword>
<proteinExistence type="predicted"/>
<dbReference type="PANTHER" id="PTHR22792">
    <property type="entry name" value="LUPUS LA PROTEIN-RELATED"/>
    <property type="match status" value="1"/>
</dbReference>
<evidence type="ECO:0000256" key="1">
    <source>
        <dbReference type="ARBA" id="ARBA00022884"/>
    </source>
</evidence>
<dbReference type="InterPro" id="IPR036390">
    <property type="entry name" value="WH_DNA-bd_sf"/>
</dbReference>
<feature type="compositionally biased region" description="Polar residues" evidence="3">
    <location>
        <begin position="379"/>
        <end position="413"/>
    </location>
</feature>
<feature type="compositionally biased region" description="Low complexity" evidence="3">
    <location>
        <begin position="110"/>
        <end position="124"/>
    </location>
</feature>